<feature type="domain" description="HTH tetR-type" evidence="4">
    <location>
        <begin position="10"/>
        <end position="57"/>
    </location>
</feature>
<evidence type="ECO:0000313" key="5">
    <source>
        <dbReference type="EMBL" id="QNL94249.1"/>
    </source>
</evidence>
<evidence type="ECO:0000259" key="4">
    <source>
        <dbReference type="Pfam" id="PF00440"/>
    </source>
</evidence>
<proteinExistence type="predicted"/>
<evidence type="ECO:0000256" key="1">
    <source>
        <dbReference type="ARBA" id="ARBA00023015"/>
    </source>
</evidence>
<keyword evidence="6" id="KW-1185">Reference proteome</keyword>
<sequence>MARPNARNLLLDAAERLFAEHGISTVSDRQIADAAGNTNHSAVSYYFGGRRGLIEALLERHQSGLEPRRRAMFEESDSLLGDIRSAVIPLTSALAELPTPSWRARFLDQALHDPPTAELLRSGPLGNPMAGAVARSVVQRLAHLDANVVRARAQLTAQIISTTCAQIEELAERSGEPARWAEAGIFLCDALAGLLQAPITSDMATGNSRPDV</sequence>
<reference evidence="5 6" key="1">
    <citation type="submission" date="2020-08" db="EMBL/GenBank/DDBJ databases">
        <title>Novel species in genus Aeromicrobium.</title>
        <authorList>
            <person name="Zhang G."/>
        </authorList>
    </citation>
    <scope>NUCLEOTIDE SEQUENCE [LARGE SCALE GENOMIC DNA]</scope>
    <source>
        <strain evidence="6">zg-629</strain>
    </source>
</reference>
<protein>
    <submittedName>
        <fullName evidence="5">TetR/AcrR family transcriptional regulator</fullName>
    </submittedName>
</protein>
<keyword evidence="1" id="KW-0805">Transcription regulation</keyword>
<evidence type="ECO:0000256" key="2">
    <source>
        <dbReference type="ARBA" id="ARBA00023125"/>
    </source>
</evidence>
<keyword evidence="3" id="KW-0804">Transcription</keyword>
<dbReference type="Pfam" id="PF00440">
    <property type="entry name" value="TetR_N"/>
    <property type="match status" value="1"/>
</dbReference>
<organism evidence="5 6">
    <name type="scientific">Aeromicrobium senzhongii</name>
    <dbReference type="NCBI Taxonomy" id="2663859"/>
    <lineage>
        <taxon>Bacteria</taxon>
        <taxon>Bacillati</taxon>
        <taxon>Actinomycetota</taxon>
        <taxon>Actinomycetes</taxon>
        <taxon>Propionibacteriales</taxon>
        <taxon>Nocardioidaceae</taxon>
        <taxon>Aeromicrobium</taxon>
    </lineage>
</organism>
<dbReference type="PANTHER" id="PTHR30055:SF234">
    <property type="entry name" value="HTH-TYPE TRANSCRIPTIONAL REGULATOR BETI"/>
    <property type="match status" value="1"/>
</dbReference>
<dbReference type="Proteomes" id="UP000515871">
    <property type="component" value="Chromosome"/>
</dbReference>
<dbReference type="InterPro" id="IPR009057">
    <property type="entry name" value="Homeodomain-like_sf"/>
</dbReference>
<dbReference type="InterPro" id="IPR050109">
    <property type="entry name" value="HTH-type_TetR-like_transc_reg"/>
</dbReference>
<evidence type="ECO:0000313" key="6">
    <source>
        <dbReference type="Proteomes" id="UP000515871"/>
    </source>
</evidence>
<dbReference type="InterPro" id="IPR001647">
    <property type="entry name" value="HTH_TetR"/>
</dbReference>
<dbReference type="RefSeq" id="WP_154597434.1">
    <property type="nucleotide sequence ID" value="NZ_CP060587.1"/>
</dbReference>
<keyword evidence="2" id="KW-0238">DNA-binding</keyword>
<dbReference type="EMBL" id="CP060587">
    <property type="protein sequence ID" value="QNL94249.1"/>
    <property type="molecule type" value="Genomic_DNA"/>
</dbReference>
<dbReference type="SUPFAM" id="SSF46689">
    <property type="entry name" value="Homeodomain-like"/>
    <property type="match status" value="1"/>
</dbReference>
<evidence type="ECO:0000256" key="3">
    <source>
        <dbReference type="ARBA" id="ARBA00023163"/>
    </source>
</evidence>
<dbReference type="PANTHER" id="PTHR30055">
    <property type="entry name" value="HTH-TYPE TRANSCRIPTIONAL REGULATOR RUTR"/>
    <property type="match status" value="1"/>
</dbReference>
<dbReference type="Gene3D" id="1.10.357.10">
    <property type="entry name" value="Tetracycline Repressor, domain 2"/>
    <property type="match status" value="1"/>
</dbReference>
<accession>A0ABX6SS69</accession>
<name>A0ABX6SS69_9ACTN</name>
<gene>
    <name evidence="5" type="ORF">H9L21_14400</name>
</gene>